<feature type="transmembrane region" description="Helical" evidence="1">
    <location>
        <begin position="172"/>
        <end position="190"/>
    </location>
</feature>
<evidence type="ECO:0000256" key="1">
    <source>
        <dbReference type="SAM" id="Phobius"/>
    </source>
</evidence>
<keyword evidence="1" id="KW-1133">Transmembrane helix</keyword>
<feature type="transmembrane region" description="Helical" evidence="1">
    <location>
        <begin position="78"/>
        <end position="100"/>
    </location>
</feature>
<dbReference type="RefSeq" id="WP_191944969.1">
    <property type="nucleotide sequence ID" value="NZ_JACYNP010000007.1"/>
</dbReference>
<reference evidence="2 3" key="1">
    <citation type="journal article" date="2020" name="FEMS Microbiol. Ecol.">
        <title>Temporal dynamics of bacterial communities during seed development and maturation.</title>
        <authorList>
            <person name="Chesneau G."/>
            <person name="Torres-Cortes G."/>
            <person name="Briand M."/>
            <person name="Darrasse A."/>
            <person name="Preveaux A."/>
            <person name="Marais C."/>
            <person name="Jacques M.A."/>
            <person name="Shade A."/>
            <person name="Barret M."/>
        </authorList>
    </citation>
    <scope>NUCLEOTIDE SEQUENCE [LARGE SCALE GENOMIC DNA]</scope>
    <source>
        <strain evidence="2 3">CFBP13723</strain>
    </source>
</reference>
<dbReference type="Proteomes" id="UP000625247">
    <property type="component" value="Unassembled WGS sequence"/>
</dbReference>
<feature type="transmembrane region" description="Helical" evidence="1">
    <location>
        <begin position="202"/>
        <end position="222"/>
    </location>
</feature>
<keyword evidence="1" id="KW-0812">Transmembrane</keyword>
<accession>A0ABR9AAQ3</accession>
<protein>
    <submittedName>
        <fullName evidence="2">CbtA family protein</fullName>
    </submittedName>
</protein>
<dbReference type="EMBL" id="JACYNP010000007">
    <property type="protein sequence ID" value="MBD8122912.1"/>
    <property type="molecule type" value="Genomic_DNA"/>
</dbReference>
<keyword evidence="3" id="KW-1185">Reference proteome</keyword>
<gene>
    <name evidence="2" type="ORF">IFT62_16995</name>
</gene>
<sequence>MFKRILITACYTGAIAALLLTLVQSLWISPLILKAELLENAEATHEHVQTQQAHSHAAAEHIHDSKAWSPEDGWQRTLFTFGGNLVVAIGFALILCALYNLRAPTKVWHGVLWGAAGYVTFCLAPAAGLPPEMPGSVAADLSSRQEWWGATAFVTAAGLALLAFGNHWLWRSVALLAILAPHVVGAPQPLEHHSVVPAELLAQFQLASLSLNAVFWMVLGGLSCRMFRKENAGAAPLDGINSLA</sequence>
<comment type="caution">
    <text evidence="2">The sequence shown here is derived from an EMBL/GenBank/DDBJ whole genome shotgun (WGS) entry which is preliminary data.</text>
</comment>
<dbReference type="InterPro" id="IPR012666">
    <property type="entry name" value="CbtA_put"/>
</dbReference>
<evidence type="ECO:0000313" key="2">
    <source>
        <dbReference type="EMBL" id="MBD8122912.1"/>
    </source>
</evidence>
<organism evidence="2 3">
    <name type="scientific">Pseudomonas lutea</name>
    <dbReference type="NCBI Taxonomy" id="243924"/>
    <lineage>
        <taxon>Bacteria</taxon>
        <taxon>Pseudomonadati</taxon>
        <taxon>Pseudomonadota</taxon>
        <taxon>Gammaproteobacteria</taxon>
        <taxon>Pseudomonadales</taxon>
        <taxon>Pseudomonadaceae</taxon>
        <taxon>Pseudomonas</taxon>
    </lineage>
</organism>
<proteinExistence type="predicted"/>
<keyword evidence="1" id="KW-0472">Membrane</keyword>
<feature type="transmembrane region" description="Helical" evidence="1">
    <location>
        <begin position="107"/>
        <end position="127"/>
    </location>
</feature>
<dbReference type="Pfam" id="PF09490">
    <property type="entry name" value="CbtA"/>
    <property type="match status" value="1"/>
</dbReference>
<feature type="transmembrane region" description="Helical" evidence="1">
    <location>
        <begin position="147"/>
        <end position="165"/>
    </location>
</feature>
<name>A0ABR9AAQ3_9PSED</name>
<dbReference type="NCBIfam" id="TIGR02458">
    <property type="entry name" value="CbtA"/>
    <property type="match status" value="1"/>
</dbReference>
<evidence type="ECO:0000313" key="3">
    <source>
        <dbReference type="Proteomes" id="UP000625247"/>
    </source>
</evidence>